<feature type="domain" description="PpiC" evidence="9">
    <location>
        <begin position="130"/>
        <end position="228"/>
    </location>
</feature>
<dbReference type="InterPro" id="IPR046357">
    <property type="entry name" value="PPIase_dom_sf"/>
</dbReference>
<evidence type="ECO:0000313" key="11">
    <source>
        <dbReference type="Proteomes" id="UP000094009"/>
    </source>
</evidence>
<comment type="caution">
    <text evidence="10">The sequence shown here is derived from an EMBL/GenBank/DDBJ whole genome shotgun (WGS) entry which is preliminary data.</text>
</comment>
<dbReference type="EMBL" id="JPVZ01000001">
    <property type="protein sequence ID" value="OAZ11831.1"/>
    <property type="molecule type" value="Genomic_DNA"/>
</dbReference>
<dbReference type="EC" id="5.2.1.8" evidence="3"/>
<dbReference type="InterPro" id="IPR000297">
    <property type="entry name" value="PPIase_PpiC"/>
</dbReference>
<organism evidence="10 11">
    <name type="scientific">Thalassospira tepidiphila MCCC 1A03514</name>
    <dbReference type="NCBI Taxonomy" id="1177930"/>
    <lineage>
        <taxon>Bacteria</taxon>
        <taxon>Pseudomonadati</taxon>
        <taxon>Pseudomonadota</taxon>
        <taxon>Alphaproteobacteria</taxon>
        <taxon>Rhodospirillales</taxon>
        <taxon>Thalassospiraceae</taxon>
        <taxon>Thalassospira</taxon>
    </lineage>
</organism>
<evidence type="ECO:0000313" key="10">
    <source>
        <dbReference type="EMBL" id="OAZ11831.1"/>
    </source>
</evidence>
<keyword evidence="5 8" id="KW-0697">Rotamase</keyword>
<dbReference type="SUPFAM" id="SSF109998">
    <property type="entry name" value="Triger factor/SurA peptide-binding domain-like"/>
    <property type="match status" value="1"/>
</dbReference>
<evidence type="ECO:0000256" key="8">
    <source>
        <dbReference type="PROSITE-ProRule" id="PRU00278"/>
    </source>
</evidence>
<dbReference type="InterPro" id="IPR027304">
    <property type="entry name" value="Trigger_fact/SurA_dom_sf"/>
</dbReference>
<evidence type="ECO:0000256" key="2">
    <source>
        <dbReference type="ARBA" id="ARBA00007656"/>
    </source>
</evidence>
<dbReference type="GO" id="GO:0003755">
    <property type="term" value="F:peptidyl-prolyl cis-trans isomerase activity"/>
    <property type="evidence" value="ECO:0007669"/>
    <property type="project" value="UniProtKB-KW"/>
</dbReference>
<proteinExistence type="inferred from homology"/>
<dbReference type="InterPro" id="IPR050245">
    <property type="entry name" value="PrsA_foldase"/>
</dbReference>
<sequence length="285" mass="31430">MRRRPPENKGQSAMNTQMFPDLVINGETIPQTAVAAELQNHTASKDNFADALRNAANALVIRTLLLQEARKNGIEAVPQEVSPNRFETGEEAMIRALLEAEIDIIPPSEEAIRAEWQKDPERFRSMPLWEVSHILCKCDPNDAVERELALRRANDILSDLRKDGKTFEKIARTQSDCGSRSAGGSLGQLRPGDTVPEFEAALRQLSEGEIAPEPVLSRYGYHVLRLDALAEGHPLPFETVKPKISEAMEKAQWARKAKAFVDGLIASSSITGADLGRGTNNTKPN</sequence>
<comment type="catalytic activity">
    <reaction evidence="1">
        <text>[protein]-peptidylproline (omega=180) = [protein]-peptidylproline (omega=0)</text>
        <dbReference type="Rhea" id="RHEA:16237"/>
        <dbReference type="Rhea" id="RHEA-COMP:10747"/>
        <dbReference type="Rhea" id="RHEA-COMP:10748"/>
        <dbReference type="ChEBI" id="CHEBI:83833"/>
        <dbReference type="ChEBI" id="CHEBI:83834"/>
        <dbReference type="EC" id="5.2.1.8"/>
    </reaction>
</comment>
<name>A0A853L512_9PROT</name>
<gene>
    <name evidence="10" type="ORF">TH4_01745</name>
</gene>
<comment type="similarity">
    <text evidence="2">Belongs to the PpiC/parvulin rotamase family.</text>
</comment>
<reference evidence="10 11" key="1">
    <citation type="submission" date="2014-07" db="EMBL/GenBank/DDBJ databases">
        <title>Draft genome sequence of Thalassospira tepidiphila 1-1B.</title>
        <authorList>
            <person name="Lai Q."/>
            <person name="Shao Z."/>
        </authorList>
    </citation>
    <scope>NUCLEOTIDE SEQUENCE [LARGE SCALE GENOMIC DNA]</scope>
    <source>
        <strain evidence="10 11">MCCC 1A03514</strain>
    </source>
</reference>
<evidence type="ECO:0000256" key="4">
    <source>
        <dbReference type="ARBA" id="ARBA00018370"/>
    </source>
</evidence>
<dbReference type="Gene3D" id="3.10.50.40">
    <property type="match status" value="1"/>
</dbReference>
<dbReference type="SUPFAM" id="SSF54534">
    <property type="entry name" value="FKBP-like"/>
    <property type="match status" value="1"/>
</dbReference>
<evidence type="ECO:0000256" key="3">
    <source>
        <dbReference type="ARBA" id="ARBA00013194"/>
    </source>
</evidence>
<dbReference type="Proteomes" id="UP000094009">
    <property type="component" value="Unassembled WGS sequence"/>
</dbReference>
<evidence type="ECO:0000256" key="1">
    <source>
        <dbReference type="ARBA" id="ARBA00000971"/>
    </source>
</evidence>
<evidence type="ECO:0000256" key="7">
    <source>
        <dbReference type="ARBA" id="ARBA00031484"/>
    </source>
</evidence>
<evidence type="ECO:0000259" key="9">
    <source>
        <dbReference type="PROSITE" id="PS50198"/>
    </source>
</evidence>
<dbReference type="Pfam" id="PF00639">
    <property type="entry name" value="Rotamase"/>
    <property type="match status" value="1"/>
</dbReference>
<dbReference type="PANTHER" id="PTHR47245">
    <property type="entry name" value="PEPTIDYLPROLYL ISOMERASE"/>
    <property type="match status" value="1"/>
</dbReference>
<accession>A0A853L512</accession>
<keyword evidence="8" id="KW-0413">Isomerase</keyword>
<dbReference type="AlphaFoldDB" id="A0A853L512"/>
<dbReference type="PROSITE" id="PS50198">
    <property type="entry name" value="PPIC_PPIASE_2"/>
    <property type="match status" value="1"/>
</dbReference>
<protein>
    <recommendedName>
        <fullName evidence="4">Parvulin-like PPIase</fullName>
        <ecNumber evidence="3">5.2.1.8</ecNumber>
    </recommendedName>
    <alternativeName>
        <fullName evidence="6">Peptidyl-prolyl cis-trans isomerase plp</fullName>
    </alternativeName>
    <alternativeName>
        <fullName evidence="7">Rotamase plp</fullName>
    </alternativeName>
</protein>
<evidence type="ECO:0000256" key="5">
    <source>
        <dbReference type="ARBA" id="ARBA00023110"/>
    </source>
</evidence>
<evidence type="ECO:0000256" key="6">
    <source>
        <dbReference type="ARBA" id="ARBA00030642"/>
    </source>
</evidence>
<dbReference type="PANTHER" id="PTHR47245:SF2">
    <property type="entry name" value="PEPTIDYL-PROLYL CIS-TRANS ISOMERASE HP_0175-RELATED"/>
    <property type="match status" value="1"/>
</dbReference>